<keyword evidence="5 8" id="KW-0812">Transmembrane</keyword>
<dbReference type="AlphaFoldDB" id="A0A8J5MSP0"/>
<reference evidence="10" key="1">
    <citation type="journal article" date="2021" name="Sci. Adv.">
        <title>The American lobster genome reveals insights on longevity, neural, and immune adaptations.</title>
        <authorList>
            <person name="Polinski J.M."/>
            <person name="Zimin A.V."/>
            <person name="Clark K.F."/>
            <person name="Kohn A.B."/>
            <person name="Sadowski N."/>
            <person name="Timp W."/>
            <person name="Ptitsyn A."/>
            <person name="Khanna P."/>
            <person name="Romanova D.Y."/>
            <person name="Williams P."/>
            <person name="Greenwood S.J."/>
            <person name="Moroz L.L."/>
            <person name="Walt D.R."/>
            <person name="Bodnar A.G."/>
        </authorList>
    </citation>
    <scope>NUCLEOTIDE SEQUENCE</scope>
    <source>
        <strain evidence="10">GMGI-L3</strain>
    </source>
</reference>
<dbReference type="PANTHER" id="PTHR48021:SF1">
    <property type="entry name" value="GH07001P-RELATED"/>
    <property type="match status" value="1"/>
</dbReference>
<evidence type="ECO:0000313" key="10">
    <source>
        <dbReference type="EMBL" id="KAG7161961.1"/>
    </source>
</evidence>
<feature type="transmembrane region" description="Helical" evidence="8">
    <location>
        <begin position="484"/>
        <end position="503"/>
    </location>
</feature>
<evidence type="ECO:0000256" key="4">
    <source>
        <dbReference type="ARBA" id="ARBA00022597"/>
    </source>
</evidence>
<feature type="transmembrane region" description="Helical" evidence="8">
    <location>
        <begin position="77"/>
        <end position="99"/>
    </location>
</feature>
<dbReference type="InterPro" id="IPR020846">
    <property type="entry name" value="MFS_dom"/>
</dbReference>
<evidence type="ECO:0000256" key="5">
    <source>
        <dbReference type="ARBA" id="ARBA00022692"/>
    </source>
</evidence>
<comment type="caution">
    <text evidence="10">The sequence shown here is derived from an EMBL/GenBank/DDBJ whole genome shotgun (WGS) entry which is preliminary data.</text>
</comment>
<feature type="transmembrane region" description="Helical" evidence="8">
    <location>
        <begin position="355"/>
        <end position="377"/>
    </location>
</feature>
<evidence type="ECO:0000256" key="2">
    <source>
        <dbReference type="ARBA" id="ARBA00022448"/>
    </source>
</evidence>
<feature type="transmembrane region" description="Helical" evidence="8">
    <location>
        <begin position="119"/>
        <end position="136"/>
    </location>
</feature>
<dbReference type="PROSITE" id="PS00217">
    <property type="entry name" value="SUGAR_TRANSPORT_2"/>
    <property type="match status" value="1"/>
</dbReference>
<feature type="transmembrane region" description="Helical" evidence="8">
    <location>
        <begin position="235"/>
        <end position="253"/>
    </location>
</feature>
<dbReference type="GO" id="GO:0005886">
    <property type="term" value="C:plasma membrane"/>
    <property type="evidence" value="ECO:0007669"/>
    <property type="project" value="UniProtKB-SubCell"/>
</dbReference>
<organism evidence="10 11">
    <name type="scientific">Homarus americanus</name>
    <name type="common">American lobster</name>
    <dbReference type="NCBI Taxonomy" id="6706"/>
    <lineage>
        <taxon>Eukaryota</taxon>
        <taxon>Metazoa</taxon>
        <taxon>Ecdysozoa</taxon>
        <taxon>Arthropoda</taxon>
        <taxon>Crustacea</taxon>
        <taxon>Multicrustacea</taxon>
        <taxon>Malacostraca</taxon>
        <taxon>Eumalacostraca</taxon>
        <taxon>Eucarida</taxon>
        <taxon>Decapoda</taxon>
        <taxon>Pleocyemata</taxon>
        <taxon>Astacidea</taxon>
        <taxon>Nephropoidea</taxon>
        <taxon>Nephropidae</taxon>
        <taxon>Homarus</taxon>
    </lineage>
</organism>
<sequence length="515" mass="56267">MKYDLQEEARTMSPLASKETYFDHKDNTDGSLVNTTQTLRNTNVVSECLDILRDPPEGHSQQNLVSDLTKPTVATQLFAALVVALVQTNVSIIMGFSGVTLPQLTNQHSEDLILNSTEAALFGSLASLGSGIGCLVSRPLLVRLGHRLTLTVTLPITVSSWLALSFSPNVWVLLTARVLLGVTTGFMLTSGGPYILEIAHKNIRGRLFGITILVRQMWFFFVAALGSSALDWRQMGFVSCGVSAIPFPALFLLPNSPRWLVTQGQVTEAQKALIFFRGKHYDSEPELKAITEQVENSSKLNNSFWQQLQLIFEPSTLAMFCLLAFLSLLTSFNGNIVMVTYLVPIFEAAKTDVDAYTCAMIFSAVKVIGSLLLLCVVDHLGRKPLIIVSYSLGTVCMAVYGGYFYMLTTGSASNMSWLPLTAAVIYVFCISAGHPVFPVLRGELIPTSCRSLTYSVITSLVQLGLFLSTQFYPMTVEALGEHGAFWFFSGVCATVTIVSAVALPETRGRSLEEIT</sequence>
<dbReference type="Pfam" id="PF00083">
    <property type="entry name" value="Sugar_tr"/>
    <property type="match status" value="1"/>
</dbReference>
<dbReference type="EMBL" id="JAHLQT010028608">
    <property type="protein sequence ID" value="KAG7161961.1"/>
    <property type="molecule type" value="Genomic_DNA"/>
</dbReference>
<evidence type="ECO:0000256" key="1">
    <source>
        <dbReference type="ARBA" id="ARBA00004651"/>
    </source>
</evidence>
<feature type="transmembrane region" description="Helical" evidence="8">
    <location>
        <begin position="384"/>
        <end position="405"/>
    </location>
</feature>
<dbReference type="InterPro" id="IPR050549">
    <property type="entry name" value="MFS_Trehalose_Transporter"/>
</dbReference>
<name>A0A8J5MSP0_HOMAM</name>
<evidence type="ECO:0000256" key="3">
    <source>
        <dbReference type="ARBA" id="ARBA00022475"/>
    </source>
</evidence>
<evidence type="ECO:0000256" key="6">
    <source>
        <dbReference type="ARBA" id="ARBA00022989"/>
    </source>
</evidence>
<feature type="transmembrane region" description="Helical" evidence="8">
    <location>
        <begin position="170"/>
        <end position="195"/>
    </location>
</feature>
<keyword evidence="7 8" id="KW-0472">Membrane</keyword>
<dbReference type="GO" id="GO:0022857">
    <property type="term" value="F:transmembrane transporter activity"/>
    <property type="evidence" value="ECO:0007669"/>
    <property type="project" value="InterPro"/>
</dbReference>
<dbReference type="PROSITE" id="PS50850">
    <property type="entry name" value="MFS"/>
    <property type="match status" value="1"/>
</dbReference>
<keyword evidence="4" id="KW-0762">Sugar transport</keyword>
<accession>A0A8J5MSP0</accession>
<evidence type="ECO:0000259" key="9">
    <source>
        <dbReference type="PROSITE" id="PS50850"/>
    </source>
</evidence>
<feature type="transmembrane region" description="Helical" evidence="8">
    <location>
        <begin position="148"/>
        <end position="164"/>
    </location>
</feature>
<evidence type="ECO:0000256" key="7">
    <source>
        <dbReference type="ARBA" id="ARBA00023136"/>
    </source>
</evidence>
<dbReference type="InterPro" id="IPR005828">
    <property type="entry name" value="MFS_sugar_transport-like"/>
</dbReference>
<evidence type="ECO:0000313" key="11">
    <source>
        <dbReference type="Proteomes" id="UP000747542"/>
    </source>
</evidence>
<dbReference type="FunFam" id="1.20.1250.20:FF:000218">
    <property type="entry name" value="facilitated trehalose transporter Tret1"/>
    <property type="match status" value="1"/>
</dbReference>
<dbReference type="InterPro" id="IPR005829">
    <property type="entry name" value="Sugar_transporter_CS"/>
</dbReference>
<proteinExistence type="predicted"/>
<comment type="subcellular location">
    <subcellularLocation>
        <location evidence="1">Cell membrane</location>
        <topology evidence="1">Multi-pass membrane protein</topology>
    </subcellularLocation>
</comment>
<evidence type="ECO:0000256" key="8">
    <source>
        <dbReference type="SAM" id="Phobius"/>
    </source>
</evidence>
<dbReference type="OrthoDB" id="6360451at2759"/>
<feature type="transmembrane region" description="Helical" evidence="8">
    <location>
        <begin position="452"/>
        <end position="472"/>
    </location>
</feature>
<keyword evidence="2" id="KW-0813">Transport</keyword>
<keyword evidence="6 8" id="KW-1133">Transmembrane helix</keyword>
<keyword evidence="3" id="KW-1003">Cell membrane</keyword>
<feature type="transmembrane region" description="Helical" evidence="8">
    <location>
        <begin position="317"/>
        <end position="343"/>
    </location>
</feature>
<feature type="transmembrane region" description="Helical" evidence="8">
    <location>
        <begin position="417"/>
        <end position="440"/>
    </location>
</feature>
<protein>
    <submittedName>
        <fullName evidence="10">Facilitated trehalose transporter Tret1-2-like 8</fullName>
    </submittedName>
</protein>
<gene>
    <name evidence="10" type="primary">Tret1-2-L8</name>
    <name evidence="10" type="ORF">Hamer_G025142</name>
</gene>
<dbReference type="Proteomes" id="UP000747542">
    <property type="component" value="Unassembled WGS sequence"/>
</dbReference>
<dbReference type="PROSITE" id="PS00216">
    <property type="entry name" value="SUGAR_TRANSPORT_1"/>
    <property type="match status" value="1"/>
</dbReference>
<keyword evidence="11" id="KW-1185">Reference proteome</keyword>
<feature type="transmembrane region" description="Helical" evidence="8">
    <location>
        <begin position="207"/>
        <end position="229"/>
    </location>
</feature>
<dbReference type="PANTHER" id="PTHR48021">
    <property type="match status" value="1"/>
</dbReference>
<feature type="domain" description="Major facilitator superfamily (MFS) profile" evidence="9">
    <location>
        <begin position="75"/>
        <end position="507"/>
    </location>
</feature>